<comment type="caution">
    <text evidence="5">The sequence shown here is derived from an EMBL/GenBank/DDBJ whole genome shotgun (WGS) entry which is preliminary data.</text>
</comment>
<gene>
    <name evidence="5" type="ORF">AB1471_01260</name>
</gene>
<keyword evidence="6" id="KW-1185">Reference proteome</keyword>
<evidence type="ECO:0000313" key="5">
    <source>
        <dbReference type="EMBL" id="MEW9500422.1"/>
    </source>
</evidence>
<protein>
    <recommendedName>
        <fullName evidence="4">5-formyltetrahydrofolate cyclo-ligase</fullName>
        <ecNumber evidence="4">6.3.3.2</ecNumber>
    </recommendedName>
</protein>
<dbReference type="NCBIfam" id="TIGR02727">
    <property type="entry name" value="MTHFS_bact"/>
    <property type="match status" value="1"/>
</dbReference>
<dbReference type="GO" id="GO:0030272">
    <property type="term" value="F:5-formyltetrahydrofolate cyclo-ligase activity"/>
    <property type="evidence" value="ECO:0007669"/>
    <property type="project" value="UniProtKB-EC"/>
</dbReference>
<keyword evidence="5" id="KW-0436">Ligase</keyword>
<dbReference type="InterPro" id="IPR037171">
    <property type="entry name" value="NagB/RpiA_transferase-like"/>
</dbReference>
<sequence length="186" mass="21558">MNKKEYRKKIHLVLNELSERQMIEKSSNIQHMLFTSEQWKQSTVVGVTVSRFPEVDTHKIIERAWDEGKKVVVPRCIPQNHHMEFYEIHSFNDVEESFFGLLEPLESLAKISPNDIDLMIVPGLLYSKNGYRIGFGGGYYDRYLAHYSGVTLSLCFDEQLVENVPTDTFDIAVHHIIGEGWLLEII</sequence>
<reference evidence="5 6" key="1">
    <citation type="journal article" date="1979" name="Int. J. Syst. Evol. Microbiol.">
        <title>Bacillus globisporus subsp. marinus subsp. nov.</title>
        <authorList>
            <person name="Liu H."/>
        </authorList>
    </citation>
    <scope>NUCLEOTIDE SEQUENCE [LARGE SCALE GENOMIC DNA]</scope>
    <source>
        <strain evidence="5 6">DSM 1297</strain>
    </source>
</reference>
<dbReference type="InterPro" id="IPR002698">
    <property type="entry name" value="FTHF_cligase"/>
</dbReference>
<dbReference type="EMBL" id="JBFMIA010000001">
    <property type="protein sequence ID" value="MEW9500422.1"/>
    <property type="molecule type" value="Genomic_DNA"/>
</dbReference>
<evidence type="ECO:0000313" key="6">
    <source>
        <dbReference type="Proteomes" id="UP001556040"/>
    </source>
</evidence>
<keyword evidence="2 4" id="KW-0547">Nucleotide-binding</keyword>
<dbReference type="SUPFAM" id="SSF100950">
    <property type="entry name" value="NagB/RpiA/CoA transferase-like"/>
    <property type="match status" value="1"/>
</dbReference>
<dbReference type="PIRSF" id="PIRSF006806">
    <property type="entry name" value="FTHF_cligase"/>
    <property type="match status" value="1"/>
</dbReference>
<dbReference type="Gene3D" id="3.40.50.10420">
    <property type="entry name" value="NagB/RpiA/CoA transferase-like"/>
    <property type="match status" value="1"/>
</dbReference>
<dbReference type="PANTHER" id="PTHR23407:SF1">
    <property type="entry name" value="5-FORMYLTETRAHYDROFOLATE CYCLO-LIGASE"/>
    <property type="match status" value="1"/>
</dbReference>
<dbReference type="RefSeq" id="WP_367777705.1">
    <property type="nucleotide sequence ID" value="NZ_JBFMIA010000001.1"/>
</dbReference>
<dbReference type="PANTHER" id="PTHR23407">
    <property type="entry name" value="ATPASE INHIBITOR/5-FORMYLTETRAHYDROFOLATE CYCLO-LIGASE"/>
    <property type="match status" value="1"/>
</dbReference>
<keyword evidence="4" id="KW-0479">Metal-binding</keyword>
<accession>A0ABV3PZA7</accession>
<evidence type="ECO:0000256" key="2">
    <source>
        <dbReference type="ARBA" id="ARBA00022741"/>
    </source>
</evidence>
<dbReference type="InterPro" id="IPR024185">
    <property type="entry name" value="FTHF_cligase-like_sf"/>
</dbReference>
<comment type="cofactor">
    <cofactor evidence="4">
        <name>Mg(2+)</name>
        <dbReference type="ChEBI" id="CHEBI:18420"/>
    </cofactor>
</comment>
<dbReference type="EC" id="6.3.3.2" evidence="4"/>
<organism evidence="5 6">
    <name type="scientific">Jeotgalibacillus marinus</name>
    <dbReference type="NCBI Taxonomy" id="86667"/>
    <lineage>
        <taxon>Bacteria</taxon>
        <taxon>Bacillati</taxon>
        <taxon>Bacillota</taxon>
        <taxon>Bacilli</taxon>
        <taxon>Bacillales</taxon>
        <taxon>Caryophanaceae</taxon>
        <taxon>Jeotgalibacillus</taxon>
    </lineage>
</organism>
<keyword evidence="4" id="KW-0460">Magnesium</keyword>
<dbReference type="Pfam" id="PF01812">
    <property type="entry name" value="5-FTHF_cyc-lig"/>
    <property type="match status" value="1"/>
</dbReference>
<evidence type="ECO:0000256" key="3">
    <source>
        <dbReference type="ARBA" id="ARBA00022840"/>
    </source>
</evidence>
<comment type="similarity">
    <text evidence="1 4">Belongs to the 5-formyltetrahydrofolate cyclo-ligase family.</text>
</comment>
<evidence type="ECO:0000256" key="4">
    <source>
        <dbReference type="RuleBase" id="RU361279"/>
    </source>
</evidence>
<keyword evidence="3 4" id="KW-0067">ATP-binding</keyword>
<proteinExistence type="inferred from homology"/>
<evidence type="ECO:0000256" key="1">
    <source>
        <dbReference type="ARBA" id="ARBA00010638"/>
    </source>
</evidence>
<dbReference type="Proteomes" id="UP001556040">
    <property type="component" value="Unassembled WGS sequence"/>
</dbReference>
<name>A0ABV3PZA7_9BACL</name>
<comment type="catalytic activity">
    <reaction evidence="4">
        <text>(6S)-5-formyl-5,6,7,8-tetrahydrofolate + ATP = (6R)-5,10-methenyltetrahydrofolate + ADP + phosphate</text>
        <dbReference type="Rhea" id="RHEA:10488"/>
        <dbReference type="ChEBI" id="CHEBI:30616"/>
        <dbReference type="ChEBI" id="CHEBI:43474"/>
        <dbReference type="ChEBI" id="CHEBI:57455"/>
        <dbReference type="ChEBI" id="CHEBI:57457"/>
        <dbReference type="ChEBI" id="CHEBI:456216"/>
        <dbReference type="EC" id="6.3.3.2"/>
    </reaction>
</comment>